<name>A0A0F7L3G7_9VIRU</name>
<keyword evidence="1" id="KW-0175">Coiled coil</keyword>
<sequence>MKMTKHKLSEPTKYEMPMIDEKPWKQLIKHVERLDDTVTRLTLEMAELHKKLVNKENEDD</sequence>
<reference evidence="2" key="2">
    <citation type="submission" date="2015-03" db="EMBL/GenBank/DDBJ databases">
        <authorList>
            <person name="Chow C.-E.T."/>
            <person name="Winget D.M."/>
            <person name="White R.A.III."/>
            <person name="Hallam S.J."/>
            <person name="Suttle C.A."/>
        </authorList>
    </citation>
    <scope>NUCLEOTIDE SEQUENCE</scope>
    <source>
        <strain evidence="2">Anoxic3_8</strain>
    </source>
</reference>
<evidence type="ECO:0000313" key="2">
    <source>
        <dbReference type="EMBL" id="AKH46445.1"/>
    </source>
</evidence>
<reference evidence="2" key="1">
    <citation type="journal article" date="2015" name="Front. Microbiol.">
        <title>Combining genomic sequencing methods to explore viral diversity and reveal potential virus-host interactions.</title>
        <authorList>
            <person name="Chow C.E."/>
            <person name="Winget D.M."/>
            <person name="White R.A.III."/>
            <person name="Hallam S.J."/>
            <person name="Suttle C.A."/>
        </authorList>
    </citation>
    <scope>NUCLEOTIDE SEQUENCE</scope>
    <source>
        <strain evidence="2">Anoxic3_8</strain>
    </source>
</reference>
<dbReference type="EMBL" id="KR029583">
    <property type="protein sequence ID" value="AKH46445.1"/>
    <property type="molecule type" value="Genomic_DNA"/>
</dbReference>
<feature type="coiled-coil region" evidence="1">
    <location>
        <begin position="31"/>
        <end position="58"/>
    </location>
</feature>
<evidence type="ECO:0000256" key="1">
    <source>
        <dbReference type="SAM" id="Coils"/>
    </source>
</evidence>
<organism evidence="2">
    <name type="scientific">uncultured marine virus</name>
    <dbReference type="NCBI Taxonomy" id="186617"/>
    <lineage>
        <taxon>Viruses</taxon>
        <taxon>environmental samples</taxon>
    </lineage>
</organism>
<proteinExistence type="predicted"/>
<accession>A0A0F7L3G7</accession>
<protein>
    <submittedName>
        <fullName evidence="2">Uncharacterized protein</fullName>
    </submittedName>
</protein>